<accession>A0AA39TID1</accession>
<keyword evidence="2" id="KW-1185">Reference proteome</keyword>
<comment type="caution">
    <text evidence="1">The sequence shown here is derived from an EMBL/GenBank/DDBJ whole genome shotgun (WGS) entry which is preliminary data.</text>
</comment>
<sequence length="248" mass="26736">MALANSYLPASAVEYDDKLSQMYKTYLQDLSLLTNAIKTKSNKAIQVDKVTKFWLTSCLYGVGSDWPSPWVGCWGQQKLGGRLSTLSEQGFGLGKVRCLMLGVGSEEMWVELDGELIKGKEGEEGGGGGESGRGLDEVVVIRGQGHWLYQQGHGEFNRAPEGWLRKCGPVPLTVPVAVATGVVLHGPPWSSTTDADDVKSVTHKCPFGTGHRGSGWLALSQCSLGGDFRVATQFGRPARGCYEAGRVR</sequence>
<protein>
    <submittedName>
        <fullName evidence="1">Uncharacterized protein</fullName>
    </submittedName>
</protein>
<dbReference type="AlphaFoldDB" id="A0AA39TID1"/>
<evidence type="ECO:0000313" key="2">
    <source>
        <dbReference type="Proteomes" id="UP001174934"/>
    </source>
</evidence>
<gene>
    <name evidence="1" type="ORF">B0T17DRAFT_511743</name>
</gene>
<dbReference type="EMBL" id="JAULSR010000009">
    <property type="protein sequence ID" value="KAK0612562.1"/>
    <property type="molecule type" value="Genomic_DNA"/>
</dbReference>
<dbReference type="Proteomes" id="UP001174934">
    <property type="component" value="Unassembled WGS sequence"/>
</dbReference>
<reference evidence="1" key="1">
    <citation type="submission" date="2023-06" db="EMBL/GenBank/DDBJ databases">
        <title>Genome-scale phylogeny and comparative genomics of the fungal order Sordariales.</title>
        <authorList>
            <consortium name="Lawrence Berkeley National Laboratory"/>
            <person name="Hensen N."/>
            <person name="Bonometti L."/>
            <person name="Westerberg I."/>
            <person name="Brannstrom I.O."/>
            <person name="Guillou S."/>
            <person name="Cros-Aarteil S."/>
            <person name="Calhoun S."/>
            <person name="Haridas S."/>
            <person name="Kuo A."/>
            <person name="Mondo S."/>
            <person name="Pangilinan J."/>
            <person name="Riley R."/>
            <person name="LaButti K."/>
            <person name="Andreopoulos B."/>
            <person name="Lipzen A."/>
            <person name="Chen C."/>
            <person name="Yanf M."/>
            <person name="Daum C."/>
            <person name="Ng V."/>
            <person name="Clum A."/>
            <person name="Steindorff A."/>
            <person name="Ohm R."/>
            <person name="Martin F."/>
            <person name="Silar P."/>
            <person name="Natvig D."/>
            <person name="Lalanne C."/>
            <person name="Gautier V."/>
            <person name="Ament-velasquez S.L."/>
            <person name="Kruys A."/>
            <person name="Hutchinson M.I."/>
            <person name="Powell A.J."/>
            <person name="Barry K."/>
            <person name="Miller A.N."/>
            <person name="Grigoriev I.V."/>
            <person name="Debuchy R."/>
            <person name="Gladieux P."/>
            <person name="Thoren M.H."/>
            <person name="Johannesson H."/>
        </authorList>
    </citation>
    <scope>NUCLEOTIDE SEQUENCE</scope>
    <source>
        <strain evidence="1">SMH3391-2</strain>
    </source>
</reference>
<proteinExistence type="predicted"/>
<evidence type="ECO:0000313" key="1">
    <source>
        <dbReference type="EMBL" id="KAK0612562.1"/>
    </source>
</evidence>
<name>A0AA39TID1_9PEZI</name>
<organism evidence="1 2">
    <name type="scientific">Bombardia bombarda</name>
    <dbReference type="NCBI Taxonomy" id="252184"/>
    <lineage>
        <taxon>Eukaryota</taxon>
        <taxon>Fungi</taxon>
        <taxon>Dikarya</taxon>
        <taxon>Ascomycota</taxon>
        <taxon>Pezizomycotina</taxon>
        <taxon>Sordariomycetes</taxon>
        <taxon>Sordariomycetidae</taxon>
        <taxon>Sordariales</taxon>
        <taxon>Lasiosphaeriaceae</taxon>
        <taxon>Bombardia</taxon>
    </lineage>
</organism>